<organism evidence="1 2">
    <name type="scientific">Synaphobranchus kaupii</name>
    <name type="common">Kaup's arrowtooth eel</name>
    <dbReference type="NCBI Taxonomy" id="118154"/>
    <lineage>
        <taxon>Eukaryota</taxon>
        <taxon>Metazoa</taxon>
        <taxon>Chordata</taxon>
        <taxon>Craniata</taxon>
        <taxon>Vertebrata</taxon>
        <taxon>Euteleostomi</taxon>
        <taxon>Actinopterygii</taxon>
        <taxon>Neopterygii</taxon>
        <taxon>Teleostei</taxon>
        <taxon>Anguilliformes</taxon>
        <taxon>Synaphobranchidae</taxon>
        <taxon>Synaphobranchus</taxon>
    </lineage>
</organism>
<dbReference type="EMBL" id="JAINUF010000006">
    <property type="protein sequence ID" value="KAJ8357827.1"/>
    <property type="molecule type" value="Genomic_DNA"/>
</dbReference>
<dbReference type="Proteomes" id="UP001152622">
    <property type="component" value="Chromosome 6"/>
</dbReference>
<sequence>MRQDRILKRGADSPLVLDTGNGRAIIPPLENPGYGSLLGNSAWLEYFCFVAALKQWAWLPPTTVSKSSGADHELQARLALSSLKLAQPRTEVDVNVERKRENR</sequence>
<dbReference type="AlphaFoldDB" id="A0A9Q1FGR2"/>
<keyword evidence="2" id="KW-1185">Reference proteome</keyword>
<gene>
    <name evidence="1" type="ORF">SKAU_G00206210</name>
</gene>
<evidence type="ECO:0000313" key="2">
    <source>
        <dbReference type="Proteomes" id="UP001152622"/>
    </source>
</evidence>
<comment type="caution">
    <text evidence="1">The sequence shown here is derived from an EMBL/GenBank/DDBJ whole genome shotgun (WGS) entry which is preliminary data.</text>
</comment>
<accession>A0A9Q1FGR2</accession>
<reference evidence="1" key="1">
    <citation type="journal article" date="2023" name="Science">
        <title>Genome structures resolve the early diversification of teleost fishes.</title>
        <authorList>
            <person name="Parey E."/>
            <person name="Louis A."/>
            <person name="Montfort J."/>
            <person name="Bouchez O."/>
            <person name="Roques C."/>
            <person name="Iampietro C."/>
            <person name="Lluch J."/>
            <person name="Castinel A."/>
            <person name="Donnadieu C."/>
            <person name="Desvignes T."/>
            <person name="Floi Bucao C."/>
            <person name="Jouanno E."/>
            <person name="Wen M."/>
            <person name="Mejri S."/>
            <person name="Dirks R."/>
            <person name="Jansen H."/>
            <person name="Henkel C."/>
            <person name="Chen W.J."/>
            <person name="Zahm M."/>
            <person name="Cabau C."/>
            <person name="Klopp C."/>
            <person name="Thompson A.W."/>
            <person name="Robinson-Rechavi M."/>
            <person name="Braasch I."/>
            <person name="Lecointre G."/>
            <person name="Bobe J."/>
            <person name="Postlethwait J.H."/>
            <person name="Berthelot C."/>
            <person name="Roest Crollius H."/>
            <person name="Guiguen Y."/>
        </authorList>
    </citation>
    <scope>NUCLEOTIDE SEQUENCE</scope>
    <source>
        <strain evidence="1">WJC10195</strain>
    </source>
</reference>
<name>A0A9Q1FGR2_SYNKA</name>
<proteinExistence type="predicted"/>
<protein>
    <submittedName>
        <fullName evidence="1">Uncharacterized protein</fullName>
    </submittedName>
</protein>
<evidence type="ECO:0000313" key="1">
    <source>
        <dbReference type="EMBL" id="KAJ8357827.1"/>
    </source>
</evidence>